<evidence type="ECO:0000313" key="1">
    <source>
        <dbReference type="EMBL" id="CEL00104.1"/>
    </source>
</evidence>
<feature type="non-terminal residue" evidence="1">
    <location>
        <position position="1"/>
    </location>
</feature>
<dbReference type="EMBL" id="HACG01053233">
    <property type="protein sequence ID" value="CEL00104.1"/>
    <property type="molecule type" value="Transcribed_RNA"/>
</dbReference>
<accession>A0A0B7C3R2</accession>
<dbReference type="GO" id="GO:0032469">
    <property type="term" value="P:endoplasmic reticulum calcium ion homeostasis"/>
    <property type="evidence" value="ECO:0007669"/>
    <property type="project" value="InterPro"/>
</dbReference>
<protein>
    <submittedName>
        <fullName evidence="1">Uncharacterized protein</fullName>
    </submittedName>
</protein>
<dbReference type="GO" id="GO:0005783">
    <property type="term" value="C:endoplasmic reticulum"/>
    <property type="evidence" value="ECO:0007669"/>
    <property type="project" value="InterPro"/>
</dbReference>
<dbReference type="InterPro" id="IPR012879">
    <property type="entry name" value="CCDC47"/>
</dbReference>
<organism evidence="1">
    <name type="scientific">Arion vulgaris</name>
    <dbReference type="NCBI Taxonomy" id="1028688"/>
    <lineage>
        <taxon>Eukaryota</taxon>
        <taxon>Metazoa</taxon>
        <taxon>Spiralia</taxon>
        <taxon>Lophotrochozoa</taxon>
        <taxon>Mollusca</taxon>
        <taxon>Gastropoda</taxon>
        <taxon>Heterobranchia</taxon>
        <taxon>Euthyneura</taxon>
        <taxon>Panpulmonata</taxon>
        <taxon>Eupulmonata</taxon>
        <taxon>Stylommatophora</taxon>
        <taxon>Helicina</taxon>
        <taxon>Arionoidea</taxon>
        <taxon>Arionidae</taxon>
        <taxon>Arion</taxon>
    </lineage>
</organism>
<gene>
    <name evidence="1" type="primary">ORF222867</name>
</gene>
<proteinExistence type="predicted"/>
<name>A0A0B7C3R2_9EUPU</name>
<sequence>LINRGKNSSISQTWYEVHKDYLAERFALVGDDGLSENINGGTIIKKNDCLYLVWCSGRDGYEYLNCVLQ</sequence>
<dbReference type="AlphaFoldDB" id="A0A0B7C3R2"/>
<feature type="non-terminal residue" evidence="1">
    <location>
        <position position="69"/>
    </location>
</feature>
<dbReference type="GO" id="GO:0005509">
    <property type="term" value="F:calcium ion binding"/>
    <property type="evidence" value="ECO:0007669"/>
    <property type="project" value="InterPro"/>
</dbReference>
<reference evidence="1" key="1">
    <citation type="submission" date="2014-12" db="EMBL/GenBank/DDBJ databases">
        <title>Insight into the proteome of Arion vulgaris.</title>
        <authorList>
            <person name="Aradska J."/>
            <person name="Bulat T."/>
            <person name="Smidak R."/>
            <person name="Sarate P."/>
            <person name="Gangsoo J."/>
            <person name="Sialana F."/>
            <person name="Bilban M."/>
            <person name="Lubec G."/>
        </authorList>
    </citation>
    <scope>NUCLEOTIDE SEQUENCE</scope>
    <source>
        <tissue evidence="1">Skin</tissue>
    </source>
</reference>
<dbReference type="Pfam" id="PF07946">
    <property type="entry name" value="CCDC47"/>
    <property type="match status" value="1"/>
</dbReference>